<accession>A0ABS3LB48</accession>
<keyword evidence="1" id="KW-0472">Membrane</keyword>
<keyword evidence="1" id="KW-1133">Transmembrane helix</keyword>
<gene>
    <name evidence="2" type="ORF">JZO70_11885</name>
</gene>
<evidence type="ECO:0000256" key="1">
    <source>
        <dbReference type="SAM" id="Phobius"/>
    </source>
</evidence>
<dbReference type="Proteomes" id="UP000664601">
    <property type="component" value="Unassembled WGS sequence"/>
</dbReference>
<evidence type="ECO:0000313" key="3">
    <source>
        <dbReference type="Proteomes" id="UP000664601"/>
    </source>
</evidence>
<proteinExistence type="predicted"/>
<protein>
    <recommendedName>
        <fullName evidence="4">Ferric oxidoreductase domain-containing protein</fullName>
    </recommendedName>
</protein>
<keyword evidence="1" id="KW-0812">Transmembrane</keyword>
<reference evidence="2 3" key="1">
    <citation type="submission" date="2021-03" db="EMBL/GenBank/DDBJ databases">
        <title>Enterococcal diversity collection.</title>
        <authorList>
            <person name="Gilmore M.S."/>
            <person name="Schwartzman J."/>
            <person name="Van Tyne D."/>
            <person name="Martin M."/>
            <person name="Earl A.M."/>
            <person name="Manson A.L."/>
            <person name="Straub T."/>
            <person name="Salamzade R."/>
            <person name="Saavedra J."/>
            <person name="Lebreton F."/>
            <person name="Prichula J."/>
            <person name="Schaufler K."/>
            <person name="Gaca A."/>
            <person name="Sgardioli B."/>
            <person name="Wagenaar J."/>
            <person name="Strong T."/>
        </authorList>
    </citation>
    <scope>NUCLEOTIDE SEQUENCE [LARGE SCALE GENOMIC DNA]</scope>
    <source>
        <strain evidence="2 3">669A</strain>
    </source>
</reference>
<feature type="transmembrane region" description="Helical" evidence="1">
    <location>
        <begin position="36"/>
        <end position="58"/>
    </location>
</feature>
<organism evidence="2 3">
    <name type="scientific">Candidatus Enterococcus moelleringii</name>
    <dbReference type="NCBI Taxonomy" id="2815325"/>
    <lineage>
        <taxon>Bacteria</taxon>
        <taxon>Bacillati</taxon>
        <taxon>Bacillota</taxon>
        <taxon>Bacilli</taxon>
        <taxon>Lactobacillales</taxon>
        <taxon>Enterococcaceae</taxon>
        <taxon>Enterococcus</taxon>
    </lineage>
</organism>
<dbReference type="RefSeq" id="WP_207673788.1">
    <property type="nucleotide sequence ID" value="NZ_JAFREM010000018.1"/>
</dbReference>
<evidence type="ECO:0000313" key="2">
    <source>
        <dbReference type="EMBL" id="MBO1306867.1"/>
    </source>
</evidence>
<keyword evidence="3" id="KW-1185">Reference proteome</keyword>
<comment type="caution">
    <text evidence="2">The sequence shown here is derived from an EMBL/GenBank/DDBJ whole genome shotgun (WGS) entry which is preliminary data.</text>
</comment>
<feature type="transmembrane region" description="Helical" evidence="1">
    <location>
        <begin position="93"/>
        <end position="109"/>
    </location>
</feature>
<feature type="transmembrane region" description="Helical" evidence="1">
    <location>
        <begin position="6"/>
        <end position="24"/>
    </location>
</feature>
<dbReference type="EMBL" id="JAFREM010000018">
    <property type="protein sequence ID" value="MBO1306867.1"/>
    <property type="molecule type" value="Genomic_DNA"/>
</dbReference>
<evidence type="ECO:0008006" key="4">
    <source>
        <dbReference type="Google" id="ProtNLM"/>
    </source>
</evidence>
<sequence length="111" mass="12689">MPLSSILGWIGAACMIPLMLNGVRSKHKIMRFFHKNHYLFGWMMLIVITFHVLMMFGIILKHPIGIAAYILLVILNSLLFVKKKSKRLISSHKILAIVLVVLVVLHVFLKV</sequence>
<feature type="transmembrane region" description="Helical" evidence="1">
    <location>
        <begin position="64"/>
        <end position="81"/>
    </location>
</feature>
<name>A0ABS3LB48_9ENTE</name>